<dbReference type="Proteomes" id="UP000479000">
    <property type="component" value="Unassembled WGS sequence"/>
</dbReference>
<dbReference type="AlphaFoldDB" id="A0A6H5GCX2"/>
<keyword evidence="3" id="KW-1185">Reference proteome</keyword>
<feature type="region of interest" description="Disordered" evidence="1">
    <location>
        <begin position="32"/>
        <end position="52"/>
    </location>
</feature>
<organism evidence="2 3">
    <name type="scientific">Nesidiocoris tenuis</name>
    <dbReference type="NCBI Taxonomy" id="355587"/>
    <lineage>
        <taxon>Eukaryota</taxon>
        <taxon>Metazoa</taxon>
        <taxon>Ecdysozoa</taxon>
        <taxon>Arthropoda</taxon>
        <taxon>Hexapoda</taxon>
        <taxon>Insecta</taxon>
        <taxon>Pterygota</taxon>
        <taxon>Neoptera</taxon>
        <taxon>Paraneoptera</taxon>
        <taxon>Hemiptera</taxon>
        <taxon>Heteroptera</taxon>
        <taxon>Panheteroptera</taxon>
        <taxon>Cimicomorpha</taxon>
        <taxon>Miridae</taxon>
        <taxon>Dicyphina</taxon>
        <taxon>Nesidiocoris</taxon>
    </lineage>
</organism>
<gene>
    <name evidence="2" type="ORF">NTEN_LOCUS5758</name>
</gene>
<dbReference type="EMBL" id="CADCXU010008857">
    <property type="protein sequence ID" value="CAA9999475.1"/>
    <property type="molecule type" value="Genomic_DNA"/>
</dbReference>
<evidence type="ECO:0000313" key="2">
    <source>
        <dbReference type="EMBL" id="CAA9999475.1"/>
    </source>
</evidence>
<feature type="compositionally biased region" description="Polar residues" evidence="1">
    <location>
        <begin position="36"/>
        <end position="52"/>
    </location>
</feature>
<protein>
    <submittedName>
        <fullName evidence="2">Uncharacterized protein</fullName>
    </submittedName>
</protein>
<accession>A0A6H5GCX2</accession>
<evidence type="ECO:0000256" key="1">
    <source>
        <dbReference type="SAM" id="MobiDB-lite"/>
    </source>
</evidence>
<evidence type="ECO:0000313" key="3">
    <source>
        <dbReference type="Proteomes" id="UP000479000"/>
    </source>
</evidence>
<proteinExistence type="predicted"/>
<sequence>MHFILDVSCYRILWMHKEWYYKYKGETPPVHPTGTEIMTRQGSQTAPAPSTA</sequence>
<name>A0A6H5GCX2_9HEMI</name>
<feature type="non-terminal residue" evidence="2">
    <location>
        <position position="52"/>
    </location>
</feature>
<reference evidence="2 3" key="1">
    <citation type="submission" date="2020-02" db="EMBL/GenBank/DDBJ databases">
        <authorList>
            <person name="Ferguson B K."/>
        </authorList>
    </citation>
    <scope>NUCLEOTIDE SEQUENCE [LARGE SCALE GENOMIC DNA]</scope>
</reference>